<evidence type="ECO:0000256" key="9">
    <source>
        <dbReference type="ARBA" id="ARBA00023242"/>
    </source>
</evidence>
<evidence type="ECO:0000256" key="13">
    <source>
        <dbReference type="ARBA" id="ARBA00083627"/>
    </source>
</evidence>
<evidence type="ECO:0000256" key="2">
    <source>
        <dbReference type="ARBA" id="ARBA00004604"/>
    </source>
</evidence>
<reference evidence="17 18" key="1">
    <citation type="submission" date="2016-08" db="EMBL/GenBank/DDBJ databases">
        <title>Genomes of anaerobic fungi encode conserved fungal cellulosomes for biomass hydrolysis.</title>
        <authorList>
            <consortium name="DOE Joint Genome Institute"/>
            <person name="Haitjema C.H."/>
            <person name="Gilmore S.P."/>
            <person name="Henske J.K."/>
            <person name="Solomon K.V."/>
            <person name="De Groot R."/>
            <person name="Kuo A."/>
            <person name="Mondo S.J."/>
            <person name="Salamov A.A."/>
            <person name="Labutti K."/>
            <person name="Zhao Z."/>
            <person name="Chiniquy J."/>
            <person name="Barry K."/>
            <person name="Brewer H.M."/>
            <person name="Purvine S.O."/>
            <person name="Wright A.T."/>
            <person name="Boxma B."/>
            <person name="Van Alen T."/>
            <person name="Hackstein J.H."/>
            <person name="Baker S.E."/>
            <person name="Grigoriev I.V."/>
            <person name="O'Malley M.A."/>
        </authorList>
    </citation>
    <scope>NUCLEOTIDE SEQUENCE [LARGE SCALE GENOMIC DNA]</scope>
    <source>
        <strain evidence="18">finn</strain>
    </source>
</reference>
<comment type="caution">
    <text evidence="17">The sequence shown here is derived from an EMBL/GenBank/DDBJ whole genome shotgun (WGS) entry which is preliminary data.</text>
</comment>
<evidence type="ECO:0000256" key="11">
    <source>
        <dbReference type="ARBA" id="ARBA00063049"/>
    </source>
</evidence>
<evidence type="ECO:0000259" key="14">
    <source>
        <dbReference type="Pfam" id="PF14382"/>
    </source>
</evidence>
<organism evidence="17 18">
    <name type="scientific">Piromyces finnis</name>
    <dbReference type="NCBI Taxonomy" id="1754191"/>
    <lineage>
        <taxon>Eukaryota</taxon>
        <taxon>Fungi</taxon>
        <taxon>Fungi incertae sedis</taxon>
        <taxon>Chytridiomycota</taxon>
        <taxon>Chytridiomycota incertae sedis</taxon>
        <taxon>Neocallimastigomycetes</taxon>
        <taxon>Neocallimastigales</taxon>
        <taxon>Neocallimastigaceae</taxon>
        <taxon>Piromyces</taxon>
    </lineage>
</organism>
<evidence type="ECO:0000256" key="1">
    <source>
        <dbReference type="ARBA" id="ARBA00004496"/>
    </source>
</evidence>
<comment type="subunit">
    <text evidence="11">Component of the RNA exosome core complex (Exo-9), composed of EXOSC1, EXOSC2, EXOSC3, EXOSC4, EXOSC5, EXOSC6, EXOSC7, EXOSC8 and EXOSC9; within the complex interacts with EXOSC4 and EXOSC7. The catalytically inactive RNA exosome core complex (Exo-9) associates with the catalytic subunit EXOSC10/RRP6. Exo-9 may associate with DIS3 to form the nucleolar exosome complex, or DIS3L to form the cytoplasmic exosome complex. Exo-9 is formed by a hexameric base ring consisting of the heterodimers EXOSC4-EXOSC9, EXOSC5-EXOSC8 and EXOSC6-EXOSC7, and a cap ring consisting of EXOSC1, EXOSC2 and EXOSC3. The RNA exosome complex associates with cofactors C1D/RRP47, MPHOSPH6/MPP6 and MTREX/MTR4. Interacts with GTPBP1. Interacts with ZFP36L1 (via N-terminus).</text>
</comment>
<evidence type="ECO:0000313" key="17">
    <source>
        <dbReference type="EMBL" id="ORX54809.1"/>
    </source>
</evidence>
<dbReference type="GO" id="GO:0000177">
    <property type="term" value="C:cytoplasmic exosome (RNase complex)"/>
    <property type="evidence" value="ECO:0007669"/>
    <property type="project" value="TreeGrafter"/>
</dbReference>
<evidence type="ECO:0000256" key="7">
    <source>
        <dbReference type="ARBA" id="ARBA00022835"/>
    </source>
</evidence>
<dbReference type="Gene3D" id="2.40.50.140">
    <property type="entry name" value="Nucleic acid-binding proteins"/>
    <property type="match status" value="1"/>
</dbReference>
<evidence type="ECO:0000259" key="16">
    <source>
        <dbReference type="Pfam" id="PF21266"/>
    </source>
</evidence>
<dbReference type="GO" id="GO:0000176">
    <property type="term" value="C:nuclear exosome (RNase complex)"/>
    <property type="evidence" value="ECO:0007669"/>
    <property type="project" value="UniProtKB-ARBA"/>
</dbReference>
<feature type="domain" description="K Homology" evidence="15">
    <location>
        <begin position="168"/>
        <end position="209"/>
    </location>
</feature>
<evidence type="ECO:0000256" key="8">
    <source>
        <dbReference type="ARBA" id="ARBA00022884"/>
    </source>
</evidence>
<gene>
    <name evidence="17" type="ORF">BCR36DRAFT_403209</name>
</gene>
<dbReference type="SUPFAM" id="SSF110324">
    <property type="entry name" value="Ribosomal L27 protein-like"/>
    <property type="match status" value="1"/>
</dbReference>
<dbReference type="GO" id="GO:0000467">
    <property type="term" value="P:exonucleolytic trimming to generate mature 3'-end of 5.8S rRNA from tricistronic rRNA transcript (SSU-rRNA, 5.8S rRNA, LSU-rRNA)"/>
    <property type="evidence" value="ECO:0007669"/>
    <property type="project" value="TreeGrafter"/>
</dbReference>
<dbReference type="CDD" id="cd22525">
    <property type="entry name" value="KH-I_Rrp4_eukar"/>
    <property type="match status" value="1"/>
</dbReference>
<dbReference type="GO" id="GO:0034475">
    <property type="term" value="P:U4 snRNA 3'-end processing"/>
    <property type="evidence" value="ECO:0007669"/>
    <property type="project" value="TreeGrafter"/>
</dbReference>
<dbReference type="OrthoDB" id="1650at2759"/>
<dbReference type="GO" id="GO:0071051">
    <property type="term" value="P:poly(A)-dependent snoRNA 3'-end processing"/>
    <property type="evidence" value="ECO:0007669"/>
    <property type="project" value="TreeGrafter"/>
</dbReference>
<dbReference type="SUPFAM" id="SSF50249">
    <property type="entry name" value="Nucleic acid-binding proteins"/>
    <property type="match status" value="1"/>
</dbReference>
<dbReference type="Pfam" id="PF21266">
    <property type="entry name" value="S1_RRP4"/>
    <property type="match status" value="1"/>
</dbReference>
<dbReference type="FunFam" id="2.40.50.100:FF:000022">
    <property type="entry name" value="Exosome complex component RRP4"/>
    <property type="match status" value="1"/>
</dbReference>
<evidence type="ECO:0000313" key="18">
    <source>
        <dbReference type="Proteomes" id="UP000193719"/>
    </source>
</evidence>
<feature type="domain" description="Exosome complex component N-terminal" evidence="14">
    <location>
        <begin position="25"/>
        <end position="62"/>
    </location>
</feature>
<keyword evidence="9" id="KW-0539">Nucleus</keyword>
<dbReference type="PANTHER" id="PTHR21321">
    <property type="entry name" value="PNAS-3 RELATED"/>
    <property type="match status" value="1"/>
</dbReference>
<evidence type="ECO:0000256" key="4">
    <source>
        <dbReference type="ARBA" id="ARBA00022490"/>
    </source>
</evidence>
<dbReference type="GO" id="GO:0071034">
    <property type="term" value="P:CUT catabolic process"/>
    <property type="evidence" value="ECO:0007669"/>
    <property type="project" value="TreeGrafter"/>
</dbReference>
<accession>A0A1Y1VG45</accession>
<keyword evidence="4" id="KW-0963">Cytoplasm</keyword>
<evidence type="ECO:0000256" key="5">
    <source>
        <dbReference type="ARBA" id="ARBA00022552"/>
    </source>
</evidence>
<dbReference type="GO" id="GO:0003723">
    <property type="term" value="F:RNA binding"/>
    <property type="evidence" value="ECO:0007669"/>
    <property type="project" value="UniProtKB-KW"/>
</dbReference>
<dbReference type="EMBL" id="MCFH01000010">
    <property type="protein sequence ID" value="ORX54809.1"/>
    <property type="molecule type" value="Genomic_DNA"/>
</dbReference>
<comment type="similarity">
    <text evidence="3">Belongs to the RRP4 family.</text>
</comment>
<dbReference type="GO" id="GO:0071035">
    <property type="term" value="P:nuclear polyadenylation-dependent rRNA catabolic process"/>
    <property type="evidence" value="ECO:0007669"/>
    <property type="project" value="TreeGrafter"/>
</dbReference>
<keyword evidence="5" id="KW-0698">rRNA processing</keyword>
<keyword evidence="6" id="KW-0597">Phosphoprotein</keyword>
<feature type="domain" description="RRP4 S1" evidence="16">
    <location>
        <begin position="74"/>
        <end position="145"/>
    </location>
</feature>
<dbReference type="GO" id="GO:0071028">
    <property type="term" value="P:nuclear mRNA surveillance"/>
    <property type="evidence" value="ECO:0007669"/>
    <property type="project" value="UniProtKB-ARBA"/>
</dbReference>
<evidence type="ECO:0000259" key="15">
    <source>
        <dbReference type="Pfam" id="PF15985"/>
    </source>
</evidence>
<evidence type="ECO:0000256" key="3">
    <source>
        <dbReference type="ARBA" id="ARBA00009155"/>
    </source>
</evidence>
<protein>
    <recommendedName>
        <fullName evidence="12">Exosome complex component RRP4</fullName>
    </recommendedName>
    <alternativeName>
        <fullName evidence="13">Exosome component 2</fullName>
    </alternativeName>
    <alternativeName>
        <fullName evidence="10">Ribosomal RNA-processing protein 4</fullName>
    </alternativeName>
</protein>
<dbReference type="Proteomes" id="UP000193719">
    <property type="component" value="Unassembled WGS sequence"/>
</dbReference>
<dbReference type="AlphaFoldDB" id="A0A1Y1VG45"/>
<evidence type="ECO:0000256" key="6">
    <source>
        <dbReference type="ARBA" id="ARBA00022553"/>
    </source>
</evidence>
<keyword evidence="18" id="KW-1185">Reference proteome</keyword>
<dbReference type="GO" id="GO:0071038">
    <property type="term" value="P:TRAMP-dependent tRNA surveillance pathway"/>
    <property type="evidence" value="ECO:0007669"/>
    <property type="project" value="TreeGrafter"/>
</dbReference>
<sequence>MEIIFNTPTAPKDTENVENKQNFHIVTPGEQITSDPAFMRGHGTYTQDDVVMSSVAGVVERVNKLISVKPLRTRYTAEIGDVVVGRITEVAQKRWKVDINGKQNAILLLSSVNLPGGVQRRKTELDELNMKSFFAEGDLIGAEVQAFFHDGASSLHTRNLKYGKLRNGSLVVVPPALVRRCKSHFYTLPCGVDLILGLNGYIFVSKHPEKKVEELSPEELYSDKNEEITFYQRSTIARVCNCIKALAKRYMYINDSIIIYAYEASLPYKISDLLHDDICEVIVEKAKLQIEMQQAL</sequence>
<dbReference type="InterPro" id="IPR036612">
    <property type="entry name" value="KH_dom_type_1_sf"/>
</dbReference>
<dbReference type="InterPro" id="IPR004088">
    <property type="entry name" value="KH_dom_type_1"/>
</dbReference>
<comment type="subcellular location">
    <subcellularLocation>
        <location evidence="1">Cytoplasm</location>
    </subcellularLocation>
    <subcellularLocation>
        <location evidence="2">Nucleus</location>
        <location evidence="2">Nucleolus</location>
    </subcellularLocation>
</comment>
<dbReference type="PANTHER" id="PTHR21321:SF4">
    <property type="entry name" value="EXOSOME COMPLEX COMPONENT RRP4"/>
    <property type="match status" value="1"/>
</dbReference>
<dbReference type="FunFam" id="2.40.50.140:FF:000038">
    <property type="entry name" value="Exosome complex component RRP4"/>
    <property type="match status" value="1"/>
</dbReference>
<dbReference type="SUPFAM" id="SSF54791">
    <property type="entry name" value="Eukaryotic type KH-domain (KH-domain type I)"/>
    <property type="match status" value="1"/>
</dbReference>
<keyword evidence="7" id="KW-0271">Exosome</keyword>
<name>A0A1Y1VG45_9FUNG</name>
<dbReference type="STRING" id="1754191.A0A1Y1VG45"/>
<dbReference type="Gene3D" id="2.40.50.100">
    <property type="match status" value="1"/>
</dbReference>
<dbReference type="InterPro" id="IPR025721">
    <property type="entry name" value="Exosome_cplx_N_dom"/>
</dbReference>
<dbReference type="Pfam" id="PF15985">
    <property type="entry name" value="KH_6"/>
    <property type="match status" value="1"/>
</dbReference>
<dbReference type="InterPro" id="IPR048565">
    <property type="entry name" value="S1_RRP4"/>
</dbReference>
<proteinExistence type="inferred from homology"/>
<evidence type="ECO:0000256" key="12">
    <source>
        <dbReference type="ARBA" id="ARBA00071123"/>
    </source>
</evidence>
<dbReference type="GO" id="GO:0005730">
    <property type="term" value="C:nucleolus"/>
    <property type="evidence" value="ECO:0007669"/>
    <property type="project" value="UniProtKB-SubCell"/>
</dbReference>
<dbReference type="InterPro" id="IPR026699">
    <property type="entry name" value="Exosome_RNA_bind1/RRP40/RRP4"/>
</dbReference>
<dbReference type="InterPro" id="IPR012340">
    <property type="entry name" value="NA-bd_OB-fold"/>
</dbReference>
<keyword evidence="8" id="KW-0694">RNA-binding</keyword>
<dbReference type="CDD" id="cd05789">
    <property type="entry name" value="S1_Rrp4"/>
    <property type="match status" value="1"/>
</dbReference>
<evidence type="ECO:0000256" key="10">
    <source>
        <dbReference type="ARBA" id="ARBA00032383"/>
    </source>
</evidence>
<dbReference type="Pfam" id="PF14382">
    <property type="entry name" value="ECR1_N"/>
    <property type="match status" value="1"/>
</dbReference>
<reference evidence="17 18" key="2">
    <citation type="submission" date="2016-08" db="EMBL/GenBank/DDBJ databases">
        <title>Pervasive Adenine N6-methylation of Active Genes in Fungi.</title>
        <authorList>
            <consortium name="DOE Joint Genome Institute"/>
            <person name="Mondo S.J."/>
            <person name="Dannebaum R.O."/>
            <person name="Kuo R.C."/>
            <person name="Labutti K."/>
            <person name="Haridas S."/>
            <person name="Kuo A."/>
            <person name="Salamov A."/>
            <person name="Ahrendt S.R."/>
            <person name="Lipzen A."/>
            <person name="Sullivan W."/>
            <person name="Andreopoulos W.B."/>
            <person name="Clum A."/>
            <person name="Lindquist E."/>
            <person name="Daum C."/>
            <person name="Ramamoorthy G.K."/>
            <person name="Gryganskyi A."/>
            <person name="Culley D."/>
            <person name="Magnuson J.K."/>
            <person name="James T.Y."/>
            <person name="O'Malley M.A."/>
            <person name="Stajich J.E."/>
            <person name="Spatafora J.W."/>
            <person name="Visel A."/>
            <person name="Grigoriev I.V."/>
        </authorList>
    </citation>
    <scope>NUCLEOTIDE SEQUENCE [LARGE SCALE GENOMIC DNA]</scope>
    <source>
        <strain evidence="18">finn</strain>
    </source>
</reference>